<dbReference type="GO" id="GO:0016020">
    <property type="term" value="C:membrane"/>
    <property type="evidence" value="ECO:0007669"/>
    <property type="project" value="UniProtKB-SubCell"/>
</dbReference>
<evidence type="ECO:0000313" key="9">
    <source>
        <dbReference type="Proteomes" id="UP000005408"/>
    </source>
</evidence>
<feature type="compositionally biased region" description="Low complexity" evidence="5">
    <location>
        <begin position="308"/>
        <end position="335"/>
    </location>
</feature>
<evidence type="ECO:0000256" key="4">
    <source>
        <dbReference type="ARBA" id="ARBA00023136"/>
    </source>
</evidence>
<keyword evidence="3 6" id="KW-1133">Transmembrane helix</keyword>
<dbReference type="PANTHER" id="PTHR15549:SF26">
    <property type="entry name" value="AXIAL BUDDING PATTERN PROTEIN 2-RELATED"/>
    <property type="match status" value="1"/>
</dbReference>
<comment type="subcellular location">
    <subcellularLocation>
        <location evidence="1">Membrane</location>
        <topology evidence="1">Single-pass membrane protein</topology>
    </subcellularLocation>
</comment>
<feature type="transmembrane region" description="Helical" evidence="6">
    <location>
        <begin position="370"/>
        <end position="392"/>
    </location>
</feature>
<evidence type="ECO:0000256" key="6">
    <source>
        <dbReference type="SAM" id="Phobius"/>
    </source>
</evidence>
<dbReference type="Proteomes" id="UP000005408">
    <property type="component" value="Unassembled WGS sequence"/>
</dbReference>
<feature type="region of interest" description="Disordered" evidence="5">
    <location>
        <begin position="307"/>
        <end position="335"/>
    </location>
</feature>
<feature type="signal peptide" evidence="7">
    <location>
        <begin position="1"/>
        <end position="28"/>
    </location>
</feature>
<name>A0A8W8JMN1_MAGGI</name>
<evidence type="ECO:0000313" key="8">
    <source>
        <dbReference type="EnsemblMetazoa" id="G20100.1:cds"/>
    </source>
</evidence>
<keyword evidence="7" id="KW-0732">Signal</keyword>
<dbReference type="InterPro" id="IPR051694">
    <property type="entry name" value="Immunoregulatory_rcpt-like"/>
</dbReference>
<dbReference type="AlphaFoldDB" id="A0A8W8JMN1"/>
<evidence type="ECO:0000256" key="7">
    <source>
        <dbReference type="SAM" id="SignalP"/>
    </source>
</evidence>
<protein>
    <recommendedName>
        <fullName evidence="10">CUB domain-containing protein</fullName>
    </recommendedName>
</protein>
<dbReference type="PANTHER" id="PTHR15549">
    <property type="entry name" value="PAIRED IMMUNOGLOBULIN-LIKE TYPE 2 RECEPTOR"/>
    <property type="match status" value="1"/>
</dbReference>
<evidence type="ECO:0000256" key="2">
    <source>
        <dbReference type="ARBA" id="ARBA00022692"/>
    </source>
</evidence>
<evidence type="ECO:0000256" key="1">
    <source>
        <dbReference type="ARBA" id="ARBA00004167"/>
    </source>
</evidence>
<feature type="chain" id="PRO_5036458614" description="CUB domain-containing protein" evidence="7">
    <location>
        <begin position="29"/>
        <end position="430"/>
    </location>
</feature>
<keyword evidence="4 6" id="KW-0472">Membrane</keyword>
<evidence type="ECO:0000256" key="5">
    <source>
        <dbReference type="SAM" id="MobiDB-lite"/>
    </source>
</evidence>
<dbReference type="GO" id="GO:0071944">
    <property type="term" value="C:cell periphery"/>
    <property type="evidence" value="ECO:0007669"/>
    <property type="project" value="UniProtKB-ARBA"/>
</dbReference>
<evidence type="ECO:0008006" key="10">
    <source>
        <dbReference type="Google" id="ProtNLM"/>
    </source>
</evidence>
<reference evidence="8" key="1">
    <citation type="submission" date="2022-08" db="UniProtKB">
        <authorList>
            <consortium name="EnsemblMetazoa"/>
        </authorList>
    </citation>
    <scope>IDENTIFICATION</scope>
    <source>
        <strain evidence="8">05x7-T-G4-1.051#20</strain>
    </source>
</reference>
<organism evidence="8 9">
    <name type="scientific">Magallana gigas</name>
    <name type="common">Pacific oyster</name>
    <name type="synonym">Crassostrea gigas</name>
    <dbReference type="NCBI Taxonomy" id="29159"/>
    <lineage>
        <taxon>Eukaryota</taxon>
        <taxon>Metazoa</taxon>
        <taxon>Spiralia</taxon>
        <taxon>Lophotrochozoa</taxon>
        <taxon>Mollusca</taxon>
        <taxon>Bivalvia</taxon>
        <taxon>Autobranchia</taxon>
        <taxon>Pteriomorphia</taxon>
        <taxon>Ostreida</taxon>
        <taxon>Ostreoidea</taxon>
        <taxon>Ostreidae</taxon>
        <taxon>Magallana</taxon>
    </lineage>
</organism>
<dbReference type="EnsemblMetazoa" id="G20100.1">
    <property type="protein sequence ID" value="G20100.1:cds"/>
    <property type="gene ID" value="G20100"/>
</dbReference>
<accession>A0A8W8JMN1</accession>
<evidence type="ECO:0000256" key="3">
    <source>
        <dbReference type="ARBA" id="ARBA00022989"/>
    </source>
</evidence>
<dbReference type="OrthoDB" id="6145778at2759"/>
<proteinExistence type="predicted"/>
<keyword evidence="9" id="KW-1185">Reference proteome</keyword>
<keyword evidence="2 6" id="KW-0812">Transmembrane</keyword>
<sequence>MGFFHVIWTLFLPFLFICVLFSTKSGTAIEPLEQVFEACYGVTADDFLEPVCNISEVLYIRDVFTYAKPHSYGCPQESTPTNRNDSFCCRYNNDTTDCGWRYYGESYKGVHYTNCVGRLKCTIQVAWNRTELNCDPHIYMSKSNYMRQFYHCIKTSLISDICTSSTKTGNELYVWNDGYPDTSGDCATSSGCACSVSATKGSTIQVDLLDLRLYEDGVGTCYQRLVISEGGVETSIACDKKNQFALTPIYTSQSDSFDIRFDNTHSGQSGNFWIALRAIDSTATLTLTCGNSSAVYSCGESLPTTPAPTIVTSPSNSSSTPTNSSSSSSNSSTTSSSTLIVLTTDLTSSVTASLSAAASQSKADESDKTALIAGIAGGALFLALLSLLAGFLRYRFRKNKVSAEDEYTSHFGTLSDANNVAPIGYRQLTE</sequence>
<dbReference type="OMA" id="NICHASV"/>